<dbReference type="Pfam" id="PF14684">
    <property type="entry name" value="Tricorn_C1"/>
    <property type="match status" value="1"/>
</dbReference>
<dbReference type="RefSeq" id="WP_202749710.1">
    <property type="nucleotide sequence ID" value="NZ_JAESWC010000009.1"/>
</dbReference>
<evidence type="ECO:0000259" key="3">
    <source>
        <dbReference type="Pfam" id="PF14684"/>
    </source>
</evidence>
<dbReference type="PROSITE" id="PS51257">
    <property type="entry name" value="PROKAR_LIPOPROTEIN"/>
    <property type="match status" value="1"/>
</dbReference>
<dbReference type="InterPro" id="IPR005151">
    <property type="entry name" value="Tail-specific_protease"/>
</dbReference>
<accession>A0ABS1TG61</accession>
<feature type="domain" description="Tail specific protease" evidence="2">
    <location>
        <begin position="173"/>
        <end position="389"/>
    </location>
</feature>
<dbReference type="EMBL" id="JAESWC010000009">
    <property type="protein sequence ID" value="MBL4936953.1"/>
    <property type="molecule type" value="Genomic_DNA"/>
</dbReference>
<gene>
    <name evidence="4" type="ORF">JK636_14460</name>
</gene>
<dbReference type="CDD" id="cd07563">
    <property type="entry name" value="Peptidase_S41_IRBP"/>
    <property type="match status" value="1"/>
</dbReference>
<evidence type="ECO:0000256" key="1">
    <source>
        <dbReference type="SAM" id="SignalP"/>
    </source>
</evidence>
<protein>
    <submittedName>
        <fullName evidence="4">S41 family peptidase</fullName>
    </submittedName>
</protein>
<dbReference type="Gene3D" id="3.30.750.44">
    <property type="match status" value="1"/>
</dbReference>
<feature type="chain" id="PRO_5045480633" evidence="1">
    <location>
        <begin position="24"/>
        <end position="411"/>
    </location>
</feature>
<proteinExistence type="predicted"/>
<name>A0ABS1TG61_9CLOT</name>
<dbReference type="PANTHER" id="PTHR32060:SF30">
    <property type="entry name" value="CARBOXY-TERMINAL PROCESSING PROTEASE CTPA"/>
    <property type="match status" value="1"/>
</dbReference>
<evidence type="ECO:0000313" key="5">
    <source>
        <dbReference type="Proteomes" id="UP000632377"/>
    </source>
</evidence>
<feature type="signal peptide" evidence="1">
    <location>
        <begin position="1"/>
        <end position="23"/>
    </location>
</feature>
<dbReference type="SUPFAM" id="SSF52096">
    <property type="entry name" value="ClpP/crotonase"/>
    <property type="match status" value="1"/>
</dbReference>
<dbReference type="Gene3D" id="3.90.226.10">
    <property type="entry name" value="2-enoyl-CoA Hydratase, Chain A, domain 1"/>
    <property type="match status" value="1"/>
</dbReference>
<dbReference type="Pfam" id="PF03572">
    <property type="entry name" value="Peptidase_S41"/>
    <property type="match status" value="1"/>
</dbReference>
<dbReference type="PANTHER" id="PTHR32060">
    <property type="entry name" value="TAIL-SPECIFIC PROTEASE"/>
    <property type="match status" value="1"/>
</dbReference>
<organism evidence="4 5">
    <name type="scientific">Clostridium rhizosphaerae</name>
    <dbReference type="NCBI Taxonomy" id="2803861"/>
    <lineage>
        <taxon>Bacteria</taxon>
        <taxon>Bacillati</taxon>
        <taxon>Bacillota</taxon>
        <taxon>Clostridia</taxon>
        <taxon>Eubacteriales</taxon>
        <taxon>Clostridiaceae</taxon>
        <taxon>Clostridium</taxon>
    </lineage>
</organism>
<evidence type="ECO:0000259" key="2">
    <source>
        <dbReference type="Pfam" id="PF03572"/>
    </source>
</evidence>
<keyword evidence="1" id="KW-0732">Signal</keyword>
<keyword evidence="5" id="KW-1185">Reference proteome</keyword>
<dbReference type="InterPro" id="IPR028204">
    <property type="entry name" value="Tricorn_C1"/>
</dbReference>
<feature type="domain" description="Tricorn protease C1" evidence="3">
    <location>
        <begin position="41"/>
        <end position="96"/>
    </location>
</feature>
<reference evidence="4 5" key="1">
    <citation type="submission" date="2021-01" db="EMBL/GenBank/DDBJ databases">
        <title>Genome public.</title>
        <authorList>
            <person name="Liu C."/>
            <person name="Sun Q."/>
        </authorList>
    </citation>
    <scope>NUCLEOTIDE SEQUENCE [LARGE SCALE GENOMIC DNA]</scope>
    <source>
        <strain evidence="4 5">YIM B02515</strain>
    </source>
</reference>
<dbReference type="InterPro" id="IPR029045">
    <property type="entry name" value="ClpP/crotonase-like_dom_sf"/>
</dbReference>
<comment type="caution">
    <text evidence="4">The sequence shown here is derived from an EMBL/GenBank/DDBJ whole genome shotgun (WGS) entry which is preliminary data.</text>
</comment>
<dbReference type="Proteomes" id="UP000632377">
    <property type="component" value="Unassembled WGS sequence"/>
</dbReference>
<evidence type="ECO:0000313" key="4">
    <source>
        <dbReference type="EMBL" id="MBL4936953.1"/>
    </source>
</evidence>
<sequence length="411" mass="46986">MKIRRLAALLLSFTFILCGCNNGDLKTSNKHKQLTTKQKVEDFEYLYTILKENYPYFQLNKRVNNVDWLLNKEKYEKAIKETKSDEEFFNCIKEALKDLHNGHTNILNSEGYFLFKDMFKNIPPPNQTLDILTDKRAVERYGETQTNKEEDSQLNADHSTKDNVTTTIVEKDKTAYLGVKSFNNINMNNQEFETIYRFLKDIKDYKTLIIDIRGNGGGNESYWRDYIVAPLINEPLMQKTYCIFRGGSYTQNILKSTFGNSYDTMVLPIDKLKKENLSKLPQEIFTDFKYYLKNIDIISPKGPVGFKGKIYLLVDERVYSSSEGFAIFAKSTGFATVVGEKTGGDGIGISPTLGVLPNSGYVFRYPQEMGLKSDGSSDEEFKTEPDIKVDAKKSSSLMEDPAVKKVLELTK</sequence>